<dbReference type="EMBL" id="PENI01000034">
    <property type="protein sequence ID" value="RMB81089.1"/>
    <property type="molecule type" value="Genomic_DNA"/>
</dbReference>
<dbReference type="OrthoDB" id="3424167at2"/>
<dbReference type="AlphaFoldDB" id="A0A3M0I4S3"/>
<reference evidence="2 3" key="1">
    <citation type="submission" date="2017-11" db="EMBL/GenBank/DDBJ databases">
        <title>Draft genome of actinobacteria isolated from guarana (Paullinia cupana (Mart.) Ducke.</title>
        <authorList>
            <person name="Siqueira K.A."/>
            <person name="Liotti R.G."/>
            <person name="Mendes T.A.O."/>
            <person name="Soares M.A."/>
        </authorList>
    </citation>
    <scope>NUCLEOTIDE SEQUENCE [LARGE SCALE GENOMIC DNA]</scope>
    <source>
        <strain evidence="2 3">193</strain>
    </source>
</reference>
<keyword evidence="3" id="KW-1185">Reference proteome</keyword>
<sequence>MDAPLHAEPVDVPAELAFVAIDMEKYSQIVEAKMAAARYDVDDIVATVLAECALPNPQELPGGYKDSGDGAILLFPPSALARLVDPLLGRLNAALVRYERQRLASSPLLRLRVSVHVGPLSLPDHRGNAINETARLLDSQATRQALSAAKDSGAFLAAAVSEVVYQRTVHAGRTPDLGPHHFLDAVARVSDKPGFEQPCRIHVPGLTGPAVRPYLADAAPSATASASASQPGDAQATPTVSNGGGTFQFHGQVSDSTIADHIGTLRIDRRQR</sequence>
<evidence type="ECO:0000313" key="2">
    <source>
        <dbReference type="EMBL" id="RMB81089.1"/>
    </source>
</evidence>
<feature type="region of interest" description="Disordered" evidence="1">
    <location>
        <begin position="222"/>
        <end position="252"/>
    </location>
</feature>
<comment type="caution">
    <text evidence="2">The sequence shown here is derived from an EMBL/GenBank/DDBJ whole genome shotgun (WGS) entry which is preliminary data.</text>
</comment>
<dbReference type="RefSeq" id="WP_121894078.1">
    <property type="nucleotide sequence ID" value="NZ_PENI01000034.1"/>
</dbReference>
<feature type="compositionally biased region" description="Polar residues" evidence="1">
    <location>
        <begin position="230"/>
        <end position="241"/>
    </location>
</feature>
<organism evidence="2 3">
    <name type="scientific">Streptomyces shenzhenensis</name>
    <dbReference type="NCBI Taxonomy" id="943815"/>
    <lineage>
        <taxon>Bacteria</taxon>
        <taxon>Bacillati</taxon>
        <taxon>Actinomycetota</taxon>
        <taxon>Actinomycetes</taxon>
        <taxon>Kitasatosporales</taxon>
        <taxon>Streptomycetaceae</taxon>
        <taxon>Streptomyces</taxon>
    </lineage>
</organism>
<name>A0A3M0I4S3_9ACTN</name>
<evidence type="ECO:0000256" key="1">
    <source>
        <dbReference type="SAM" id="MobiDB-lite"/>
    </source>
</evidence>
<protein>
    <recommendedName>
        <fullName evidence="4">Guanylate cyclase domain-containing protein</fullName>
    </recommendedName>
</protein>
<accession>A0A3M0I4S3</accession>
<evidence type="ECO:0000313" key="3">
    <source>
        <dbReference type="Proteomes" id="UP000270471"/>
    </source>
</evidence>
<gene>
    <name evidence="2" type="ORF">CTZ28_36490</name>
</gene>
<evidence type="ECO:0008006" key="4">
    <source>
        <dbReference type="Google" id="ProtNLM"/>
    </source>
</evidence>
<dbReference type="Proteomes" id="UP000270471">
    <property type="component" value="Unassembled WGS sequence"/>
</dbReference>
<proteinExistence type="predicted"/>